<dbReference type="InterPro" id="IPR036291">
    <property type="entry name" value="NAD(P)-bd_dom_sf"/>
</dbReference>
<accession>A0A939EG84</accession>
<dbReference type="Pfam" id="PF01370">
    <property type="entry name" value="Epimerase"/>
    <property type="match status" value="1"/>
</dbReference>
<dbReference type="InterPro" id="IPR001509">
    <property type="entry name" value="Epimerase_deHydtase"/>
</dbReference>
<protein>
    <submittedName>
        <fullName evidence="2">NAD-dependent epimerase/dehydratase family protein</fullName>
    </submittedName>
</protein>
<evidence type="ECO:0000313" key="2">
    <source>
        <dbReference type="EMBL" id="MBN9672662.1"/>
    </source>
</evidence>
<evidence type="ECO:0000313" key="3">
    <source>
        <dbReference type="Proteomes" id="UP000664096"/>
    </source>
</evidence>
<dbReference type="Proteomes" id="UP000664096">
    <property type="component" value="Unassembled WGS sequence"/>
</dbReference>
<dbReference type="InterPro" id="IPR050177">
    <property type="entry name" value="Lipid_A_modif_metabolic_enz"/>
</dbReference>
<dbReference type="Gene3D" id="3.40.50.720">
    <property type="entry name" value="NAD(P)-binding Rossmann-like Domain"/>
    <property type="match status" value="1"/>
</dbReference>
<sequence>MKATVLGSSGFIGRAVTRHLRTSGYEVATPGRQDLATLSGNLGHVFYCIGLTGNFRKMPLATVDAHAGLLAKLLETAVFDSFLYFSSTRIYAQATGVGETGEDAFLKVRPSADTTYDLSKMLGEALCLALPSPTARVARLSNVYGPGQSQNTFLGSLLTDIASQRRAEIQEAASSSKDYISVDDVAVLSERIAREGRSRIYNLASGRPTSHDEIAGVLSNEGFSCAFAPGGVRRAFPEIDISRIRSEFGFSPRNLLEDLPSLLHAARKNSSQSGAEHG</sequence>
<dbReference type="RefSeq" id="WP_207142522.1">
    <property type="nucleotide sequence ID" value="NZ_JAEKJZ010000005.1"/>
</dbReference>
<organism evidence="2 3">
    <name type="scientific">Roseibium aggregatum</name>
    <dbReference type="NCBI Taxonomy" id="187304"/>
    <lineage>
        <taxon>Bacteria</taxon>
        <taxon>Pseudomonadati</taxon>
        <taxon>Pseudomonadota</taxon>
        <taxon>Alphaproteobacteria</taxon>
        <taxon>Hyphomicrobiales</taxon>
        <taxon>Stappiaceae</taxon>
        <taxon>Roseibium</taxon>
    </lineage>
</organism>
<dbReference type="EMBL" id="JAEKJZ010000005">
    <property type="protein sequence ID" value="MBN9672662.1"/>
    <property type="molecule type" value="Genomic_DNA"/>
</dbReference>
<dbReference type="AlphaFoldDB" id="A0A939EG84"/>
<dbReference type="PANTHER" id="PTHR43245:SF13">
    <property type="entry name" value="UDP-D-APIOSE_UDP-D-XYLOSE SYNTHASE 2"/>
    <property type="match status" value="1"/>
</dbReference>
<dbReference type="SUPFAM" id="SSF51735">
    <property type="entry name" value="NAD(P)-binding Rossmann-fold domains"/>
    <property type="match status" value="1"/>
</dbReference>
<dbReference type="CDD" id="cd08946">
    <property type="entry name" value="SDR_e"/>
    <property type="match status" value="1"/>
</dbReference>
<name>A0A939EG84_9HYPH</name>
<comment type="caution">
    <text evidence="2">The sequence shown here is derived from an EMBL/GenBank/DDBJ whole genome shotgun (WGS) entry which is preliminary data.</text>
</comment>
<reference evidence="2" key="1">
    <citation type="submission" date="2020-12" db="EMBL/GenBank/DDBJ databases">
        <title>Oil enriched cultivation method for isolating marine PHA-producing bacteria.</title>
        <authorList>
            <person name="Zheng W."/>
            <person name="Yu S."/>
            <person name="Huang Y."/>
        </authorList>
    </citation>
    <scope>NUCLEOTIDE SEQUENCE</scope>
    <source>
        <strain evidence="2">SY-2-12</strain>
    </source>
</reference>
<feature type="domain" description="NAD-dependent epimerase/dehydratase" evidence="1">
    <location>
        <begin position="4"/>
        <end position="204"/>
    </location>
</feature>
<proteinExistence type="predicted"/>
<dbReference type="PANTHER" id="PTHR43245">
    <property type="entry name" value="BIFUNCTIONAL POLYMYXIN RESISTANCE PROTEIN ARNA"/>
    <property type="match status" value="1"/>
</dbReference>
<gene>
    <name evidence="2" type="ORF">JF539_20070</name>
</gene>
<evidence type="ECO:0000259" key="1">
    <source>
        <dbReference type="Pfam" id="PF01370"/>
    </source>
</evidence>